<evidence type="ECO:0000256" key="26">
    <source>
        <dbReference type="ARBA" id="ARBA00023242"/>
    </source>
</evidence>
<dbReference type="InterPro" id="IPR001040">
    <property type="entry name" value="TIF_eIF_4E"/>
</dbReference>
<sequence>MHKWKEMETRLALPAVKVTVEQQLCKSGNSGVISSSLPELPVIVEERFPELPDSQLIPMDEMRNLLVSPYSPYVSNTGNAQNLHSSPSGFSSVFHHPPIVPHERHGNTNNTAINAGNSLSTYSCKGAFQASIDNFSKDSAEVAWSLDSVQGILNSDDDIPGSNPIQSSSVMITDDLNKKKEWWTNIENEDWKEILNDTTIVESQSKVVYPAAQTSPNVSILHSQIYQSIPCHSGDLIAVTSPLSTTTVAAKPRMRWTPELHECFVNAVDQLGGGEKATPKGVLKLMKVEGLTIYHVKSHLQKYRTARYRPDSSEGMSEKKATQSEEIPPLDPKKGIDLTEALRLQMEVQKRLHEQLEIQRNLQLRIEEQGKYLQVMFEQQCKSTMNKFNTPSTAEEPSSVSSDPIDMAAKTDTSINSKGAESSKQTATKRKMPELDPSNPSNADAIIGCRFFSLTLRWWQLRRTLAIGQERNLIKSTLSFGRDAVPGGRPGHAADLLRDGGGAAASSQPPCCAHLLPRGTTLLFTASLFLPFRCGLSFPSCMNKCLDLLDKETDHDFSGIQMVEAVFALRRPFLHKVLDYDDEFFALLMLVLEAHSLRTTDASFSESLYGLRRRSVKIRSNKNTLNKESSDKLPRSGLEKRQKLLSVAILVILPYLKSKLQAIYNKEREARLQASLWGSDDARLDDVGFLLDQGEISHGRIQQPSEAGSIMLDMKKKIKAIIGACYPWIHATNEGLSFAYQLLYLLDATGYYSPGLHALGVHVCRATGQELMDSSSRISKIRSRERERLRGPPWLKAVQRVMLTCIYTTLDYAQTGLIAAVFFFKMMEWWYQSAEERMSAPTVYPPPPPPPPPKVAKGGISLPQDRSLCPLCSQKRANPSVIAVSGFVFCYSCIFKYVSQYKRCPITLMPASVEHIRRLFHDLFGGIGAIRLGRAYSLHITVGEPGSQTLFRCLSSPDWWQRKMAETAALSTGAESGDAVPHPLQRKWTFWFDNLSKSKQGAAWGASLRQVYTFDTVEEFWCLHDQIFQPSKLPANADFHCFKTGIEPKWEDPECTNGGKWSITCKQRAALDDMWLETLMALIGEQFDESEEICGVVASVRPRQDKLALWTKAANNEAVQMTIGRKWKEILDINEKISYTFHVHTLTTSNAHMSVVDLRQLSMDRSALVFLLLLAAFAVAGAAPTTEFVRDACRRTRYPDLCEQCLAAYAQAVHHSKLALARAALSVSADRAGAASSFVGRISASTTGSRKSLEAGAVRDCVETLRDGVDRLRSSAKEMAAMARGAGSQRSRFVWHLSNVQTWVSASLTDETTCLDGLAQFAGPALRAAVRKKVVEVAQVTSNALALVNQLSPRN</sequence>
<dbReference type="FunFam" id="3.30.40.10:FF:000357">
    <property type="entry name" value="Peroxisome biogenesis protein 12"/>
    <property type="match status" value="1"/>
</dbReference>
<dbReference type="InterPro" id="IPR006501">
    <property type="entry name" value="Pectinesterase_inhib_dom"/>
</dbReference>
<dbReference type="SUPFAM" id="SSF46689">
    <property type="entry name" value="Homeodomain-like"/>
    <property type="match status" value="1"/>
</dbReference>
<evidence type="ECO:0000256" key="20">
    <source>
        <dbReference type="ARBA" id="ARBA00023015"/>
    </source>
</evidence>
<name>A0A8J5F112_ZINOF</name>
<evidence type="ECO:0000256" key="27">
    <source>
        <dbReference type="ARBA" id="ARBA00025991"/>
    </source>
</evidence>
<dbReference type="InterPro" id="IPR009057">
    <property type="entry name" value="Homeodomain-like_sf"/>
</dbReference>
<evidence type="ECO:0000256" key="16">
    <source>
        <dbReference type="ARBA" id="ARBA00022884"/>
    </source>
</evidence>
<dbReference type="SUPFAM" id="SSF57850">
    <property type="entry name" value="RING/U-box"/>
    <property type="match status" value="1"/>
</dbReference>
<dbReference type="GO" id="GO:1990429">
    <property type="term" value="C:peroxisomal importomer complex"/>
    <property type="evidence" value="ECO:0007669"/>
    <property type="project" value="TreeGrafter"/>
</dbReference>
<gene>
    <name evidence="35" type="ORF">ZIOFF_062853</name>
</gene>
<comment type="caution">
    <text evidence="35">The sequence shown here is derived from an EMBL/GenBank/DDBJ whole genome shotgun (WGS) entry which is preliminary data.</text>
</comment>
<keyword evidence="13" id="KW-0833">Ubl conjugation pathway</keyword>
<dbReference type="PANTHER" id="PTHR12888">
    <property type="entry name" value="PEROXISOME ASSEMBLY PROTEIN 12 PEROXIN-12"/>
    <property type="match status" value="1"/>
</dbReference>
<dbReference type="SUPFAM" id="SSF55418">
    <property type="entry name" value="eIF4e-like"/>
    <property type="match status" value="1"/>
</dbReference>
<dbReference type="NCBIfam" id="TIGR01614">
    <property type="entry name" value="PME_inhib"/>
    <property type="match status" value="1"/>
</dbReference>
<keyword evidence="23" id="KW-0576">Peroxisome</keyword>
<dbReference type="Gene3D" id="1.20.140.40">
    <property type="entry name" value="Invertase/pectin methylesterase inhibitor family protein"/>
    <property type="match status" value="1"/>
</dbReference>
<dbReference type="GO" id="GO:0016558">
    <property type="term" value="P:protein import into peroxisome matrix"/>
    <property type="evidence" value="ECO:0007669"/>
    <property type="project" value="InterPro"/>
</dbReference>
<dbReference type="GO" id="GO:0005576">
    <property type="term" value="C:extracellular region"/>
    <property type="evidence" value="ECO:0007669"/>
    <property type="project" value="UniProtKB-SubCell"/>
</dbReference>
<evidence type="ECO:0000256" key="11">
    <source>
        <dbReference type="ARBA" id="ARBA00022729"/>
    </source>
</evidence>
<keyword evidence="14" id="KW-0862">Zinc</keyword>
<keyword evidence="21" id="KW-0238">DNA-binding</keyword>
<keyword evidence="12" id="KW-0863">Zinc-finger</keyword>
<keyword evidence="8" id="KW-0396">Initiation factor</keyword>
<evidence type="ECO:0000256" key="30">
    <source>
        <dbReference type="ARBA" id="ARBA00038471"/>
    </source>
</evidence>
<dbReference type="InterPro" id="IPR023398">
    <property type="entry name" value="TIF_eIF4e-like"/>
</dbReference>
<keyword evidence="26" id="KW-0539">Nucleus</keyword>
<evidence type="ECO:0000256" key="8">
    <source>
        <dbReference type="ARBA" id="ARBA00022540"/>
    </source>
</evidence>
<comment type="similarity">
    <text evidence="4">Belongs to the pex2/pex10/pex12 family.</text>
</comment>
<dbReference type="InterPro" id="IPR017930">
    <property type="entry name" value="Myb_dom"/>
</dbReference>
<dbReference type="Pfam" id="PF04043">
    <property type="entry name" value="PMEI"/>
    <property type="match status" value="1"/>
</dbReference>
<feature type="compositionally biased region" description="Polar residues" evidence="32">
    <location>
        <begin position="411"/>
        <end position="426"/>
    </location>
</feature>
<evidence type="ECO:0000256" key="5">
    <source>
        <dbReference type="ARBA" id="ARBA00009860"/>
    </source>
</evidence>
<keyword evidence="15" id="KW-0810">Translation regulation</keyword>
<keyword evidence="6" id="KW-0813">Transport</keyword>
<evidence type="ECO:0000256" key="10">
    <source>
        <dbReference type="ARBA" id="ARBA00022723"/>
    </source>
</evidence>
<feature type="region of interest" description="Disordered" evidence="32">
    <location>
        <begin position="387"/>
        <end position="439"/>
    </location>
</feature>
<keyword evidence="25" id="KW-0804">Transcription</keyword>
<evidence type="ECO:0000256" key="7">
    <source>
        <dbReference type="ARBA" id="ARBA00022525"/>
    </source>
</evidence>
<feature type="compositionally biased region" description="Basic and acidic residues" evidence="32">
    <location>
        <begin position="308"/>
        <end position="323"/>
    </location>
</feature>
<evidence type="ECO:0000256" key="18">
    <source>
        <dbReference type="ARBA" id="ARBA00022927"/>
    </source>
</evidence>
<keyword evidence="16" id="KW-0694">RNA-binding</keyword>
<dbReference type="FunFam" id="3.30.760.10:FF:000003">
    <property type="entry name" value="Eukaryotic translation initiation factor 4E"/>
    <property type="match status" value="1"/>
</dbReference>
<dbReference type="GO" id="GO:0006417">
    <property type="term" value="P:regulation of translation"/>
    <property type="evidence" value="ECO:0007669"/>
    <property type="project" value="UniProtKB-KW"/>
</dbReference>
<keyword evidence="17" id="KW-0648">Protein biosynthesis</keyword>
<feature type="domain" description="HTH myb-type" evidence="34">
    <location>
        <begin position="255"/>
        <end position="308"/>
    </location>
</feature>
<dbReference type="Pfam" id="PF01652">
    <property type="entry name" value="IF4E"/>
    <property type="match status" value="1"/>
</dbReference>
<evidence type="ECO:0000256" key="12">
    <source>
        <dbReference type="ARBA" id="ARBA00022771"/>
    </source>
</evidence>
<evidence type="ECO:0000313" key="35">
    <source>
        <dbReference type="EMBL" id="KAG6479390.1"/>
    </source>
</evidence>
<proteinExistence type="inferred from homology"/>
<dbReference type="PROSITE" id="PS00813">
    <property type="entry name" value="IF4E"/>
    <property type="match status" value="1"/>
</dbReference>
<accession>A0A8J5F112</accession>
<dbReference type="Proteomes" id="UP000734854">
    <property type="component" value="Unassembled WGS sequence"/>
</dbReference>
<dbReference type="Pfam" id="PF14379">
    <property type="entry name" value="Myb_CC_LHEQLE"/>
    <property type="match status" value="1"/>
</dbReference>
<comment type="subcellular location">
    <subcellularLocation>
        <location evidence="2">Peroxisome membrane</location>
        <topology evidence="2">Multi-pass membrane protein</topology>
    </subcellularLocation>
    <subcellularLocation>
        <location evidence="1">Secreted</location>
        <location evidence="1">Extracellular space</location>
    </subcellularLocation>
</comment>
<keyword evidence="18" id="KW-0653">Protein transport</keyword>
<evidence type="ECO:0000256" key="24">
    <source>
        <dbReference type="ARBA" id="ARBA00023157"/>
    </source>
</evidence>
<evidence type="ECO:0000256" key="3">
    <source>
        <dbReference type="ARBA" id="ARBA00004906"/>
    </source>
</evidence>
<dbReference type="InterPro" id="IPR019770">
    <property type="entry name" value="TIF_eIF_4E_CS"/>
</dbReference>
<evidence type="ECO:0000256" key="32">
    <source>
        <dbReference type="SAM" id="MobiDB-lite"/>
    </source>
</evidence>
<dbReference type="Gene3D" id="1.10.10.60">
    <property type="entry name" value="Homeodomain-like"/>
    <property type="match status" value="1"/>
</dbReference>
<dbReference type="CDD" id="cd16451">
    <property type="entry name" value="mRING_PEX12"/>
    <property type="match status" value="1"/>
</dbReference>
<evidence type="ECO:0000256" key="14">
    <source>
        <dbReference type="ARBA" id="ARBA00022833"/>
    </source>
</evidence>
<keyword evidence="20" id="KW-0805">Transcription regulation</keyword>
<dbReference type="Pfam" id="PF00249">
    <property type="entry name" value="Myb_DNA-binding"/>
    <property type="match status" value="1"/>
</dbReference>
<dbReference type="GO" id="GO:0003677">
    <property type="term" value="F:DNA binding"/>
    <property type="evidence" value="ECO:0007669"/>
    <property type="project" value="UniProtKB-KW"/>
</dbReference>
<evidence type="ECO:0000256" key="33">
    <source>
        <dbReference type="SAM" id="Phobius"/>
    </source>
</evidence>
<evidence type="ECO:0000256" key="28">
    <source>
        <dbReference type="ARBA" id="ARBA00029692"/>
    </source>
</evidence>
<dbReference type="InterPro" id="IPR017375">
    <property type="entry name" value="PEX12"/>
</dbReference>
<comment type="subunit">
    <text evidence="27">EIF4F is a multi-subunit complex, the composition of which varies with external and internal environmental conditions. It is composed of at least EIF4A, EIF4E and EIF4G. EIF4E is also known to interact with other partners. In higher plants two isoforms of EIF4F have been identified, named isoform EIF4F and isoform EIF(iso)4F. Isoform EIF4F has subunits p220 and p26, whereas isoform EIF(iso)4F has subunits p82 and p28.</text>
</comment>
<evidence type="ECO:0000256" key="2">
    <source>
        <dbReference type="ARBA" id="ARBA00004585"/>
    </source>
</evidence>
<keyword evidence="11" id="KW-0732">Signal</keyword>
<dbReference type="PANTHER" id="PTHR12888:SF0">
    <property type="entry name" value="PEROXISOME ASSEMBLY PROTEIN 12"/>
    <property type="match status" value="1"/>
</dbReference>
<dbReference type="InterPro" id="IPR035513">
    <property type="entry name" value="Invertase/methylesterase_inhib"/>
</dbReference>
<keyword evidence="22 33" id="KW-0472">Membrane</keyword>
<feature type="transmembrane region" description="Helical" evidence="33">
    <location>
        <begin position="1167"/>
        <end position="1185"/>
    </location>
</feature>
<keyword evidence="10" id="KW-0479">Metal-binding</keyword>
<dbReference type="GO" id="GO:0004857">
    <property type="term" value="F:enzyme inhibitor activity"/>
    <property type="evidence" value="ECO:0007669"/>
    <property type="project" value="InterPro"/>
</dbReference>
<protein>
    <recommendedName>
        <fullName evidence="28">Peroxin-12</fullName>
    </recommendedName>
    <alternativeName>
        <fullName evidence="29">mRNA cap-binding protein</fullName>
    </alternativeName>
</protein>
<dbReference type="CDD" id="cd15798">
    <property type="entry name" value="PMEI-like_3"/>
    <property type="match status" value="1"/>
</dbReference>
<dbReference type="Pfam" id="PF04757">
    <property type="entry name" value="Pex2_Pex12"/>
    <property type="match status" value="1"/>
</dbReference>
<evidence type="ECO:0000256" key="22">
    <source>
        <dbReference type="ARBA" id="ARBA00023136"/>
    </source>
</evidence>
<dbReference type="Gene3D" id="3.30.40.10">
    <property type="entry name" value="Zinc/RING finger domain, C3HC4 (zinc finger)"/>
    <property type="match status" value="1"/>
</dbReference>
<evidence type="ECO:0000256" key="15">
    <source>
        <dbReference type="ARBA" id="ARBA00022845"/>
    </source>
</evidence>
<comment type="pathway">
    <text evidence="3">Protein modification; protein ubiquitination.</text>
</comment>
<dbReference type="GO" id="GO:0004842">
    <property type="term" value="F:ubiquitin-protein transferase activity"/>
    <property type="evidence" value="ECO:0007669"/>
    <property type="project" value="TreeGrafter"/>
</dbReference>
<dbReference type="InterPro" id="IPR025756">
    <property type="entry name" value="Myb_CC_LHEQLE"/>
</dbReference>
<evidence type="ECO:0000256" key="17">
    <source>
        <dbReference type="ARBA" id="ARBA00022917"/>
    </source>
</evidence>
<dbReference type="GO" id="GO:0008270">
    <property type="term" value="F:zinc ion binding"/>
    <property type="evidence" value="ECO:0007669"/>
    <property type="project" value="UniProtKB-KW"/>
</dbReference>
<feature type="region of interest" description="Disordered" evidence="32">
    <location>
        <begin position="304"/>
        <end position="334"/>
    </location>
</feature>
<keyword evidence="9 33" id="KW-0812">Transmembrane</keyword>
<comment type="similarity">
    <text evidence="30">Belongs to the PMEI family.</text>
</comment>
<dbReference type="SUPFAM" id="SSF101148">
    <property type="entry name" value="Plant invertase/pectin methylesterase inhibitor"/>
    <property type="match status" value="1"/>
</dbReference>
<reference evidence="35 36" key="1">
    <citation type="submission" date="2020-08" db="EMBL/GenBank/DDBJ databases">
        <title>Plant Genome Project.</title>
        <authorList>
            <person name="Zhang R.-G."/>
        </authorList>
    </citation>
    <scope>NUCLEOTIDE SEQUENCE [LARGE SCALE GENOMIC DNA]</scope>
    <source>
        <tissue evidence="35">Rhizome</tissue>
    </source>
</reference>
<keyword evidence="19 33" id="KW-1133">Transmembrane helix</keyword>
<dbReference type="InterPro" id="IPR001005">
    <property type="entry name" value="SANT/Myb"/>
</dbReference>
<evidence type="ECO:0000256" key="4">
    <source>
        <dbReference type="ARBA" id="ARBA00008704"/>
    </source>
</evidence>
<evidence type="ECO:0000256" key="1">
    <source>
        <dbReference type="ARBA" id="ARBA00004239"/>
    </source>
</evidence>
<dbReference type="GO" id="GO:0006513">
    <property type="term" value="P:protein monoubiquitination"/>
    <property type="evidence" value="ECO:0007669"/>
    <property type="project" value="TreeGrafter"/>
</dbReference>
<evidence type="ECO:0000259" key="34">
    <source>
        <dbReference type="PROSITE" id="PS51294"/>
    </source>
</evidence>
<evidence type="ECO:0000256" key="19">
    <source>
        <dbReference type="ARBA" id="ARBA00022989"/>
    </source>
</evidence>
<dbReference type="InterPro" id="IPR006845">
    <property type="entry name" value="Pex_N"/>
</dbReference>
<evidence type="ECO:0000256" key="9">
    <source>
        <dbReference type="ARBA" id="ARBA00022692"/>
    </source>
</evidence>
<feature type="compositionally biased region" description="Polar residues" evidence="32">
    <location>
        <begin position="387"/>
        <end position="402"/>
    </location>
</feature>
<comment type="function">
    <text evidence="31">Component of a retrotranslocation channel required for peroxisome organization by mediating export of the PEX5 receptor from peroxisomes to the cytosol, thereby promoting PEX5 recycling. The retrotranslocation channel is composed of PEX2, PEX10 and PEX12; each subunit contributing transmembrane segments that coassemble into an open channel that specifically allows the passage of PEX5 through the peroxisomal membrane. PEX12 also regulates PEX5 recycling by activating the E3 ubiquitin-protein ligase activity of PEX10. When PEX5 recycling is compromised, PEX12 stimulates PEX10-mediated polyubiquitination of PEX5, leading to its subsequent degradation.</text>
</comment>
<evidence type="ECO:0000256" key="21">
    <source>
        <dbReference type="ARBA" id="ARBA00023125"/>
    </source>
</evidence>
<evidence type="ECO:0000256" key="13">
    <source>
        <dbReference type="ARBA" id="ARBA00022786"/>
    </source>
</evidence>
<keyword evidence="7" id="KW-0964">Secreted</keyword>
<evidence type="ECO:0000256" key="29">
    <source>
        <dbReference type="ARBA" id="ARBA00030245"/>
    </source>
</evidence>
<dbReference type="SMART" id="SM00856">
    <property type="entry name" value="PMEI"/>
    <property type="match status" value="1"/>
</dbReference>
<evidence type="ECO:0000313" key="36">
    <source>
        <dbReference type="Proteomes" id="UP000734854"/>
    </source>
</evidence>
<dbReference type="GO" id="GO:0003743">
    <property type="term" value="F:translation initiation factor activity"/>
    <property type="evidence" value="ECO:0007669"/>
    <property type="project" value="UniProtKB-KW"/>
</dbReference>
<keyword evidence="24" id="KW-1015">Disulfide bond</keyword>
<evidence type="ECO:0000256" key="31">
    <source>
        <dbReference type="ARBA" id="ARBA00045862"/>
    </source>
</evidence>
<dbReference type="Gene3D" id="3.30.760.10">
    <property type="entry name" value="RNA Cap, Translation Initiation Factor Eif4e"/>
    <property type="match status" value="1"/>
</dbReference>
<dbReference type="GO" id="GO:0003723">
    <property type="term" value="F:RNA binding"/>
    <property type="evidence" value="ECO:0007669"/>
    <property type="project" value="UniProtKB-KW"/>
</dbReference>
<evidence type="ECO:0000256" key="6">
    <source>
        <dbReference type="ARBA" id="ARBA00022448"/>
    </source>
</evidence>
<dbReference type="FunFam" id="1.10.10.60:FF:000002">
    <property type="entry name" value="Myb family transcription factor"/>
    <property type="match status" value="1"/>
</dbReference>
<evidence type="ECO:0000256" key="23">
    <source>
        <dbReference type="ARBA" id="ARBA00023140"/>
    </source>
</evidence>
<organism evidence="35 36">
    <name type="scientific">Zingiber officinale</name>
    <name type="common">Ginger</name>
    <name type="synonym">Amomum zingiber</name>
    <dbReference type="NCBI Taxonomy" id="94328"/>
    <lineage>
        <taxon>Eukaryota</taxon>
        <taxon>Viridiplantae</taxon>
        <taxon>Streptophyta</taxon>
        <taxon>Embryophyta</taxon>
        <taxon>Tracheophyta</taxon>
        <taxon>Spermatophyta</taxon>
        <taxon>Magnoliopsida</taxon>
        <taxon>Liliopsida</taxon>
        <taxon>Zingiberales</taxon>
        <taxon>Zingiberaceae</taxon>
        <taxon>Zingiber</taxon>
    </lineage>
</organism>
<evidence type="ECO:0000256" key="25">
    <source>
        <dbReference type="ARBA" id="ARBA00023163"/>
    </source>
</evidence>
<dbReference type="EMBL" id="JACMSC010000017">
    <property type="protein sequence ID" value="KAG6479390.1"/>
    <property type="molecule type" value="Genomic_DNA"/>
</dbReference>
<comment type="similarity">
    <text evidence="5">Belongs to the eukaryotic initiation factor 4E family.</text>
</comment>
<dbReference type="InterPro" id="IPR013083">
    <property type="entry name" value="Znf_RING/FYVE/PHD"/>
</dbReference>
<dbReference type="NCBIfam" id="TIGR01557">
    <property type="entry name" value="myb_SHAQKYF"/>
    <property type="match status" value="1"/>
</dbReference>
<dbReference type="FunFam" id="1.20.140.40:FF:000006">
    <property type="entry name" value="Pectinesterase inhibitor 3"/>
    <property type="match status" value="1"/>
</dbReference>
<keyword evidence="36" id="KW-1185">Reference proteome</keyword>
<dbReference type="PROSITE" id="PS51294">
    <property type="entry name" value="HTH_MYB"/>
    <property type="match status" value="1"/>
</dbReference>
<dbReference type="InterPro" id="IPR006447">
    <property type="entry name" value="Myb_dom_plants"/>
</dbReference>
<dbReference type="GO" id="GO:0005778">
    <property type="term" value="C:peroxisomal membrane"/>
    <property type="evidence" value="ECO:0007669"/>
    <property type="project" value="UniProtKB-SubCell"/>
</dbReference>